<reference evidence="2" key="1">
    <citation type="submission" date="2015-11" db="EMBL/GenBank/DDBJ databases">
        <title>Draft Genome Sequence of the Radioresistant Bacterium Deinococcus grandis, Isolated from Freshwater Fish in Japan.</title>
        <authorList>
            <person name="Satoh K."/>
            <person name="Onodera T."/>
            <person name="Omoso K."/>
            <person name="Takeda-Yano K."/>
            <person name="Katayama T."/>
            <person name="Oono Y."/>
            <person name="Narumi I."/>
        </authorList>
    </citation>
    <scope>NUCLEOTIDE SEQUENCE [LARGE SCALE GENOMIC DNA]</scope>
    <source>
        <strain evidence="2">ATCC 43672</strain>
    </source>
</reference>
<evidence type="ECO:0008006" key="3">
    <source>
        <dbReference type="Google" id="ProtNLM"/>
    </source>
</evidence>
<name>A0A124BRJ1_9DEIO</name>
<evidence type="ECO:0000313" key="2">
    <source>
        <dbReference type="Proteomes" id="UP000056209"/>
    </source>
</evidence>
<sequence length="131" mass="13513">MPFGSLGVSAPVGRVGTLTVAPRLGVDALLLLGPVVSADVLFSGADVGFYGGPSAGLFVAGQGGWRVGGVGGYRSRTRPDLGFFVEGGLRYTVLRDAFTGFVAPPPGQPSEPPRDVTLMSPSLRLGVTYRF</sequence>
<keyword evidence="2" id="KW-1185">Reference proteome</keyword>
<comment type="caution">
    <text evidence="1">The sequence shown here is derived from an EMBL/GenBank/DDBJ whole genome shotgun (WGS) entry which is preliminary data.</text>
</comment>
<evidence type="ECO:0000313" key="1">
    <source>
        <dbReference type="EMBL" id="GAQ21357.1"/>
    </source>
</evidence>
<dbReference type="Proteomes" id="UP000056209">
    <property type="component" value="Unassembled WGS sequence"/>
</dbReference>
<dbReference type="AlphaFoldDB" id="A0A124BRJ1"/>
<organism evidence="1 2">
    <name type="scientific">Deinococcus grandis</name>
    <dbReference type="NCBI Taxonomy" id="57498"/>
    <lineage>
        <taxon>Bacteria</taxon>
        <taxon>Thermotogati</taxon>
        <taxon>Deinococcota</taxon>
        <taxon>Deinococci</taxon>
        <taxon>Deinococcales</taxon>
        <taxon>Deinococcaceae</taxon>
        <taxon>Deinococcus</taxon>
    </lineage>
</organism>
<gene>
    <name evidence="1" type="ORF">DEIGR_101384</name>
</gene>
<accession>A0A124BRJ1</accession>
<dbReference type="EMBL" id="BCMS01000001">
    <property type="protein sequence ID" value="GAQ21357.1"/>
    <property type="molecule type" value="Genomic_DNA"/>
</dbReference>
<protein>
    <recommendedName>
        <fullName evidence="3">Outer membrane protein beta-barrel domain-containing protein</fullName>
    </recommendedName>
</protein>
<proteinExistence type="predicted"/>